<comment type="caution">
    <text evidence="1">The sequence shown here is derived from an EMBL/GenBank/DDBJ whole genome shotgun (WGS) entry which is preliminary data.</text>
</comment>
<proteinExistence type="predicted"/>
<protein>
    <submittedName>
        <fullName evidence="1">FAD dependent oxidoreductase</fullName>
    </submittedName>
</protein>
<reference evidence="1" key="1">
    <citation type="submission" date="2019-10" db="EMBL/GenBank/DDBJ databases">
        <authorList>
            <consortium name="DOE Joint Genome Institute"/>
            <person name="Kuo A."/>
            <person name="Miyauchi S."/>
            <person name="Kiss E."/>
            <person name="Drula E."/>
            <person name="Kohler A."/>
            <person name="Sanchez-Garcia M."/>
            <person name="Andreopoulos B."/>
            <person name="Barry K.W."/>
            <person name="Bonito G."/>
            <person name="Buee M."/>
            <person name="Carver A."/>
            <person name="Chen C."/>
            <person name="Cichocki N."/>
            <person name="Clum A."/>
            <person name="Culley D."/>
            <person name="Crous P.W."/>
            <person name="Fauchery L."/>
            <person name="Girlanda M."/>
            <person name="Hayes R."/>
            <person name="Keri Z."/>
            <person name="Labutti K."/>
            <person name="Lipzen A."/>
            <person name="Lombard V."/>
            <person name="Magnuson J."/>
            <person name="Maillard F."/>
            <person name="Morin E."/>
            <person name="Murat C."/>
            <person name="Nolan M."/>
            <person name="Ohm R."/>
            <person name="Pangilinan J."/>
            <person name="Pereira M."/>
            <person name="Perotto S."/>
            <person name="Peter M."/>
            <person name="Riley R."/>
            <person name="Sitrit Y."/>
            <person name="Stielow B."/>
            <person name="Szollosi G."/>
            <person name="Zifcakova L."/>
            <person name="Stursova M."/>
            <person name="Spatafora J.W."/>
            <person name="Tedersoo L."/>
            <person name="Vaario L.-M."/>
            <person name="Yamada A."/>
            <person name="Yan M."/>
            <person name="Wang P."/>
            <person name="Xu J."/>
            <person name="Bruns T."/>
            <person name="Baldrian P."/>
            <person name="Vilgalys R."/>
            <person name="Henrissat B."/>
            <person name="Grigoriev I.V."/>
            <person name="Hibbett D."/>
            <person name="Nagy L.G."/>
            <person name="Martin F.M."/>
        </authorList>
    </citation>
    <scope>NUCLEOTIDE SEQUENCE</scope>
    <source>
        <strain evidence="1">P2</strain>
    </source>
</reference>
<reference evidence="1" key="2">
    <citation type="journal article" date="2020" name="Nat. Commun.">
        <title>Large-scale genome sequencing of mycorrhizal fungi provides insights into the early evolution of symbiotic traits.</title>
        <authorList>
            <person name="Miyauchi S."/>
            <person name="Kiss E."/>
            <person name="Kuo A."/>
            <person name="Drula E."/>
            <person name="Kohler A."/>
            <person name="Sanchez-Garcia M."/>
            <person name="Morin E."/>
            <person name="Andreopoulos B."/>
            <person name="Barry K.W."/>
            <person name="Bonito G."/>
            <person name="Buee M."/>
            <person name="Carver A."/>
            <person name="Chen C."/>
            <person name="Cichocki N."/>
            <person name="Clum A."/>
            <person name="Culley D."/>
            <person name="Crous P.W."/>
            <person name="Fauchery L."/>
            <person name="Girlanda M."/>
            <person name="Hayes R.D."/>
            <person name="Keri Z."/>
            <person name="LaButti K."/>
            <person name="Lipzen A."/>
            <person name="Lombard V."/>
            <person name="Magnuson J."/>
            <person name="Maillard F."/>
            <person name="Murat C."/>
            <person name="Nolan M."/>
            <person name="Ohm R.A."/>
            <person name="Pangilinan J."/>
            <person name="Pereira M.F."/>
            <person name="Perotto S."/>
            <person name="Peter M."/>
            <person name="Pfister S."/>
            <person name="Riley R."/>
            <person name="Sitrit Y."/>
            <person name="Stielow J.B."/>
            <person name="Szollosi G."/>
            <person name="Zifcakova L."/>
            <person name="Stursova M."/>
            <person name="Spatafora J.W."/>
            <person name="Tedersoo L."/>
            <person name="Vaario L.M."/>
            <person name="Yamada A."/>
            <person name="Yan M."/>
            <person name="Wang P."/>
            <person name="Xu J."/>
            <person name="Bruns T."/>
            <person name="Baldrian P."/>
            <person name="Vilgalys R."/>
            <person name="Dunand C."/>
            <person name="Henrissat B."/>
            <person name="Grigoriev I.V."/>
            <person name="Hibbett D."/>
            <person name="Nagy L.G."/>
            <person name="Martin F.M."/>
        </authorList>
    </citation>
    <scope>NUCLEOTIDE SEQUENCE</scope>
    <source>
        <strain evidence="1">P2</strain>
    </source>
</reference>
<evidence type="ECO:0000313" key="1">
    <source>
        <dbReference type="EMBL" id="KAF9653611.1"/>
    </source>
</evidence>
<accession>A0ACB6ZWW1</accession>
<name>A0ACB6ZWW1_THEGA</name>
<evidence type="ECO:0000313" key="2">
    <source>
        <dbReference type="Proteomes" id="UP000886501"/>
    </source>
</evidence>
<dbReference type="EMBL" id="MU117963">
    <property type="protein sequence ID" value="KAF9653611.1"/>
    <property type="molecule type" value="Genomic_DNA"/>
</dbReference>
<dbReference type="Proteomes" id="UP000886501">
    <property type="component" value="Unassembled WGS sequence"/>
</dbReference>
<sequence>MVEVKPDSPIVIVGAGCFGLSTAYHLLKRGFTNVIVLDRAETLPAKDAASTDLNKIVRSSYPDDFYTSLAQNAVKAWKDKDEWGNNYHETGVLIMGERNAGYTKASYANDLALGVRVVNLEGEEKRKAVFASGVELGTAFTRNCFAYLNRDGGWVHAEDGTRRALENVQALGGTIIGGKLVKELVRANVETGRTTGVRCTDGSVYSAELVVLATGSWTPSTFPESVPQSQCLATGQSIVTIRLSPEEANLYREVPVVYNQTTGFYIFPPNAENIVKMAIHAGGHTRDIQTNQHGTISTPRTTLTHGETEGSRIPIEAVQELRRSFQEIYPALANSKPFVTTRMCWYADTQDDDWLIGSIPGDPSLFVATGGSGHAYKFLPVIGSLVTDAIQGVLPEHLVKKFAVDRRQRPNDKVNPGFTLRIERRTDTTRRLSESSLSTDKDLLPL</sequence>
<organism evidence="1 2">
    <name type="scientific">Thelephora ganbajun</name>
    <name type="common">Ganba fungus</name>
    <dbReference type="NCBI Taxonomy" id="370292"/>
    <lineage>
        <taxon>Eukaryota</taxon>
        <taxon>Fungi</taxon>
        <taxon>Dikarya</taxon>
        <taxon>Basidiomycota</taxon>
        <taxon>Agaricomycotina</taxon>
        <taxon>Agaricomycetes</taxon>
        <taxon>Thelephorales</taxon>
        <taxon>Thelephoraceae</taxon>
        <taxon>Thelephora</taxon>
    </lineage>
</organism>
<keyword evidence="2" id="KW-1185">Reference proteome</keyword>
<gene>
    <name evidence="1" type="ORF">BDM02DRAFT_1578687</name>
</gene>